<keyword evidence="2" id="KW-0547">Nucleotide-binding</keyword>
<feature type="non-terminal residue" evidence="7">
    <location>
        <position position="81"/>
    </location>
</feature>
<feature type="domain" description="Biotin carboxylation" evidence="5">
    <location>
        <begin position="1"/>
        <end position="81"/>
    </location>
</feature>
<reference evidence="7" key="1">
    <citation type="submission" date="2025-08" db="UniProtKB">
        <authorList>
            <consortium name="RefSeq"/>
        </authorList>
    </citation>
    <scope>IDENTIFICATION</scope>
</reference>
<keyword evidence="6" id="KW-1185">Reference proteome</keyword>
<evidence type="ECO:0000256" key="2">
    <source>
        <dbReference type="ARBA" id="ARBA00022741"/>
    </source>
</evidence>
<organism evidence="6 7">
    <name type="scientific">Priapulus caudatus</name>
    <name type="common">Priapulid worm</name>
    <dbReference type="NCBI Taxonomy" id="37621"/>
    <lineage>
        <taxon>Eukaryota</taxon>
        <taxon>Metazoa</taxon>
        <taxon>Ecdysozoa</taxon>
        <taxon>Scalidophora</taxon>
        <taxon>Priapulida</taxon>
        <taxon>Priapulimorpha</taxon>
        <taxon>Priapulimorphida</taxon>
        <taxon>Priapulidae</taxon>
        <taxon>Priapulus</taxon>
    </lineage>
</organism>
<evidence type="ECO:0000256" key="4">
    <source>
        <dbReference type="ARBA" id="ARBA00023267"/>
    </source>
</evidence>
<dbReference type="PROSITE" id="PS50979">
    <property type="entry name" value="BC"/>
    <property type="match status" value="1"/>
</dbReference>
<dbReference type="InterPro" id="IPR005481">
    <property type="entry name" value="BC-like_N"/>
</dbReference>
<keyword evidence="1" id="KW-0436">Ligase</keyword>
<evidence type="ECO:0000313" key="7">
    <source>
        <dbReference type="RefSeq" id="XP_014680637.1"/>
    </source>
</evidence>
<keyword evidence="4" id="KW-0092">Biotin</keyword>
<dbReference type="GeneID" id="106820649"/>
<name>A0ABM1F866_PRICU</name>
<keyword evidence="3" id="KW-0067">ATP-binding</keyword>
<evidence type="ECO:0000256" key="1">
    <source>
        <dbReference type="ARBA" id="ARBA00022598"/>
    </source>
</evidence>
<feature type="non-terminal residue" evidence="7">
    <location>
        <position position="1"/>
    </location>
</feature>
<gene>
    <name evidence="7" type="primary">LOC106820649</name>
</gene>
<dbReference type="Pfam" id="PF02786">
    <property type="entry name" value="CPSase_L_D2"/>
    <property type="match status" value="1"/>
</dbReference>
<dbReference type="PANTHER" id="PTHR45007">
    <property type="entry name" value="CARBOXYLASE, PUTATIVE (AFU_ORTHOLOGUE AFUA_5G07570)-RELATED"/>
    <property type="match status" value="1"/>
</dbReference>
<evidence type="ECO:0000256" key="3">
    <source>
        <dbReference type="ARBA" id="ARBA00022840"/>
    </source>
</evidence>
<sequence length="81" mass="8742">GFLSENVRFARRCREEGIIFIGPEPEVMEQLGDKIAAKMNAIAAGLPVIQDSQVPLDTVEIAMQEAQRIGFPLMIKAASGG</sequence>
<dbReference type="RefSeq" id="XP_014680637.1">
    <property type="nucleotide sequence ID" value="XM_014825151.1"/>
</dbReference>
<protein>
    <submittedName>
        <fullName evidence="7">Biotin carboxylase-like</fullName>
    </submittedName>
</protein>
<dbReference type="Gene3D" id="3.30.470.20">
    <property type="entry name" value="ATP-grasp fold, B domain"/>
    <property type="match status" value="1"/>
</dbReference>
<evidence type="ECO:0000259" key="5">
    <source>
        <dbReference type="PROSITE" id="PS50979"/>
    </source>
</evidence>
<dbReference type="PANTHER" id="PTHR45007:SF1">
    <property type="entry name" value="CARBOXYLASE, PUTATIVE (AFU_ORTHOLOGUE AFUA_5G07570)-RELATED"/>
    <property type="match status" value="1"/>
</dbReference>
<accession>A0ABM1F866</accession>
<dbReference type="InterPro" id="IPR011764">
    <property type="entry name" value="Biotin_carboxylation_dom"/>
</dbReference>
<evidence type="ECO:0000313" key="6">
    <source>
        <dbReference type="Proteomes" id="UP000695022"/>
    </source>
</evidence>
<dbReference type="SUPFAM" id="SSF56059">
    <property type="entry name" value="Glutathione synthetase ATP-binding domain-like"/>
    <property type="match status" value="1"/>
</dbReference>
<dbReference type="Pfam" id="PF00289">
    <property type="entry name" value="Biotin_carb_N"/>
    <property type="match status" value="1"/>
</dbReference>
<proteinExistence type="predicted"/>
<dbReference type="Proteomes" id="UP000695022">
    <property type="component" value="Unplaced"/>
</dbReference>
<dbReference type="InterPro" id="IPR005479">
    <property type="entry name" value="CPAse_ATP-bd"/>
</dbReference>